<name>A0ABV7Z9R5_9DEIO</name>
<proteinExistence type="predicted"/>
<reference evidence="2" key="1">
    <citation type="journal article" date="2019" name="Int. J. Syst. Evol. Microbiol.">
        <title>The Global Catalogue of Microorganisms (GCM) 10K type strain sequencing project: providing services to taxonomists for standard genome sequencing and annotation.</title>
        <authorList>
            <consortium name="The Broad Institute Genomics Platform"/>
            <consortium name="The Broad Institute Genome Sequencing Center for Infectious Disease"/>
            <person name="Wu L."/>
            <person name="Ma J."/>
        </authorList>
    </citation>
    <scope>NUCLEOTIDE SEQUENCE [LARGE SCALE GENOMIC DNA]</scope>
    <source>
        <strain evidence="2">CCTCC AB 2017081</strain>
    </source>
</reference>
<comment type="caution">
    <text evidence="1">The sequence shown here is derived from an EMBL/GenBank/DDBJ whole genome shotgun (WGS) entry which is preliminary data.</text>
</comment>
<dbReference type="Proteomes" id="UP001595803">
    <property type="component" value="Unassembled WGS sequence"/>
</dbReference>
<evidence type="ECO:0000313" key="1">
    <source>
        <dbReference type="EMBL" id="MFC3833445.1"/>
    </source>
</evidence>
<evidence type="ECO:0000313" key="2">
    <source>
        <dbReference type="Proteomes" id="UP001595803"/>
    </source>
</evidence>
<organism evidence="1 2">
    <name type="scientific">Deinococcus rufus</name>
    <dbReference type="NCBI Taxonomy" id="2136097"/>
    <lineage>
        <taxon>Bacteria</taxon>
        <taxon>Thermotogati</taxon>
        <taxon>Deinococcota</taxon>
        <taxon>Deinococci</taxon>
        <taxon>Deinococcales</taxon>
        <taxon>Deinococcaceae</taxon>
        <taxon>Deinococcus</taxon>
    </lineage>
</organism>
<protein>
    <submittedName>
        <fullName evidence="1">Uncharacterized protein</fullName>
    </submittedName>
</protein>
<keyword evidence="2" id="KW-1185">Reference proteome</keyword>
<accession>A0ABV7Z9R5</accession>
<dbReference type="EMBL" id="JBHRZG010000011">
    <property type="protein sequence ID" value="MFC3833445.1"/>
    <property type="molecule type" value="Genomic_DNA"/>
</dbReference>
<dbReference type="RefSeq" id="WP_380102012.1">
    <property type="nucleotide sequence ID" value="NZ_JBHRZG010000011.1"/>
</dbReference>
<sequence>MGALQLIGLLLRGRAALVPTDPRECAAQFGEERFSIDVTFQRDSGEFRVITNMGRAVALDVHDDLARCATLEGSHLYATQLGAALGVPRTGKPS</sequence>
<gene>
    <name evidence="1" type="ORF">ACFOSB_11310</name>
</gene>